<organism evidence="6">
    <name type="scientific">Aphanomyces astaci</name>
    <name type="common">Crayfish plague agent</name>
    <dbReference type="NCBI Taxonomy" id="112090"/>
    <lineage>
        <taxon>Eukaryota</taxon>
        <taxon>Sar</taxon>
        <taxon>Stramenopiles</taxon>
        <taxon>Oomycota</taxon>
        <taxon>Saprolegniomycetes</taxon>
        <taxon>Saprolegniales</taxon>
        <taxon>Verrucalvaceae</taxon>
        <taxon>Aphanomyces</taxon>
    </lineage>
</organism>
<dbReference type="OrthoDB" id="6283463at2759"/>
<gene>
    <name evidence="6" type="ORF">H257_09637</name>
</gene>
<evidence type="ECO:0000256" key="4">
    <source>
        <dbReference type="SAM" id="MobiDB-lite"/>
    </source>
</evidence>
<feature type="region of interest" description="Disordered" evidence="4">
    <location>
        <begin position="84"/>
        <end position="125"/>
    </location>
</feature>
<dbReference type="InterPro" id="IPR028307">
    <property type="entry name" value="Lin-54_fam"/>
</dbReference>
<dbReference type="GO" id="GO:0005634">
    <property type="term" value="C:nucleus"/>
    <property type="evidence" value="ECO:0007669"/>
    <property type="project" value="UniProtKB-SubCell"/>
</dbReference>
<evidence type="ECO:0000313" key="6">
    <source>
        <dbReference type="EMBL" id="ETV76100.1"/>
    </source>
</evidence>
<dbReference type="PROSITE" id="PS51634">
    <property type="entry name" value="CRC"/>
    <property type="match status" value="1"/>
</dbReference>
<dbReference type="VEuPathDB" id="FungiDB:H257_09637"/>
<dbReference type="RefSeq" id="XP_009834225.1">
    <property type="nucleotide sequence ID" value="XM_009835923.1"/>
</dbReference>
<dbReference type="GeneID" id="20811633"/>
<feature type="region of interest" description="Disordered" evidence="4">
    <location>
        <begin position="242"/>
        <end position="325"/>
    </location>
</feature>
<dbReference type="PANTHER" id="PTHR12446:SF34">
    <property type="entry name" value="PROTEIN LIN-54 HOMOLOG"/>
    <property type="match status" value="1"/>
</dbReference>
<comment type="similarity">
    <text evidence="2">Belongs to the lin-54 family.</text>
</comment>
<dbReference type="STRING" id="112090.W4G8W8"/>
<dbReference type="PANTHER" id="PTHR12446">
    <property type="entry name" value="TESMIN/TSO1-RELATED"/>
    <property type="match status" value="1"/>
</dbReference>
<reference evidence="6" key="1">
    <citation type="submission" date="2013-12" db="EMBL/GenBank/DDBJ databases">
        <title>The Genome Sequence of Aphanomyces astaci APO3.</title>
        <authorList>
            <consortium name="The Broad Institute Genomics Platform"/>
            <person name="Russ C."/>
            <person name="Tyler B."/>
            <person name="van West P."/>
            <person name="Dieguez-Uribeondo J."/>
            <person name="Young S.K."/>
            <person name="Zeng Q."/>
            <person name="Gargeya S."/>
            <person name="Fitzgerald M."/>
            <person name="Abouelleil A."/>
            <person name="Alvarado L."/>
            <person name="Chapman S.B."/>
            <person name="Gainer-Dewar J."/>
            <person name="Goldberg J."/>
            <person name="Griggs A."/>
            <person name="Gujja S."/>
            <person name="Hansen M."/>
            <person name="Howarth C."/>
            <person name="Imamovic A."/>
            <person name="Ireland A."/>
            <person name="Larimer J."/>
            <person name="McCowan C."/>
            <person name="Murphy C."/>
            <person name="Pearson M."/>
            <person name="Poon T.W."/>
            <person name="Priest M."/>
            <person name="Roberts A."/>
            <person name="Saif S."/>
            <person name="Shea T."/>
            <person name="Sykes S."/>
            <person name="Wortman J."/>
            <person name="Nusbaum C."/>
            <person name="Birren B."/>
        </authorList>
    </citation>
    <scope>NUCLEOTIDE SEQUENCE [LARGE SCALE GENOMIC DNA]</scope>
    <source>
        <strain evidence="6">APO3</strain>
    </source>
</reference>
<dbReference type="GO" id="GO:0006355">
    <property type="term" value="P:regulation of DNA-templated transcription"/>
    <property type="evidence" value="ECO:0007669"/>
    <property type="project" value="TreeGrafter"/>
</dbReference>
<evidence type="ECO:0000259" key="5">
    <source>
        <dbReference type="PROSITE" id="PS51634"/>
    </source>
</evidence>
<sequence>MSKKMKPALEILLERERERMQQRQEMEDMMQHSDLLRSISNVHPTTLPDPRSSGANHHQPPQGGLLPPPTKKRRVDTLQQYPSSAIAAPASSPSTSGSITSTPGHTPTSTHDGPSPAATSTPPMPRKACNCKKSNCLKLYCECFQQGSMCGSDCNCQGCHNSLDFENQRQRAIRVVLERNPVAFLPKVSTGANSVATTKYFRGCRCRRSGCLKKYCECFQAGVKCGTLCRCQMCKNCNSDATSDHHHPPQVPRQHDHHPPPPHAPDQRDILRPPPHHAMHAADAPAAAASLSSSRRVVSTMPPSFPPSSTYTTKASKPHVLSHAKRKLVDPSKYMELPAVAGGRPASSRLLKPQVSSRLYPLETSLATDASVQKICLALVHAACVDDKLLPSSSTPRPPVNGGGAASRVPMTPFTSPLKTAISPPSFHSPSVDALLCSEDMECTPQKGSGGMTGGEVDQDRRSELQEKAVLQEFSVWLRNLATASVNHVMQHSTP</sequence>
<keyword evidence="3" id="KW-0539">Nucleus</keyword>
<feature type="region of interest" description="Disordered" evidence="4">
    <location>
        <begin position="15"/>
        <end position="72"/>
    </location>
</feature>
<feature type="compositionally biased region" description="Basic residues" evidence="4">
    <location>
        <begin position="316"/>
        <end position="325"/>
    </location>
</feature>
<evidence type="ECO:0000256" key="3">
    <source>
        <dbReference type="ARBA" id="ARBA00023242"/>
    </source>
</evidence>
<feature type="compositionally biased region" description="Basic and acidic residues" evidence="4">
    <location>
        <begin position="15"/>
        <end position="35"/>
    </location>
</feature>
<accession>W4G8W8</accession>
<evidence type="ECO:0000256" key="2">
    <source>
        <dbReference type="ARBA" id="ARBA00007267"/>
    </source>
</evidence>
<name>W4G8W8_APHAT</name>
<feature type="compositionally biased region" description="Basic and acidic residues" evidence="4">
    <location>
        <begin position="242"/>
        <end position="271"/>
    </location>
</feature>
<comment type="subcellular location">
    <subcellularLocation>
        <location evidence="1">Nucleus</location>
    </subcellularLocation>
</comment>
<feature type="compositionally biased region" description="Low complexity" evidence="4">
    <location>
        <begin position="299"/>
        <end position="313"/>
    </location>
</feature>
<protein>
    <recommendedName>
        <fullName evidence="5">CRC domain-containing protein</fullName>
    </recommendedName>
</protein>
<dbReference type="Pfam" id="PF03638">
    <property type="entry name" value="TCR"/>
    <property type="match status" value="2"/>
</dbReference>
<feature type="compositionally biased region" description="Low complexity" evidence="4">
    <location>
        <begin position="84"/>
        <end position="121"/>
    </location>
</feature>
<evidence type="ECO:0000256" key="1">
    <source>
        <dbReference type="ARBA" id="ARBA00004123"/>
    </source>
</evidence>
<dbReference type="AlphaFoldDB" id="W4G8W8"/>
<dbReference type="InterPro" id="IPR005172">
    <property type="entry name" value="CRC"/>
</dbReference>
<dbReference type="EMBL" id="KI913137">
    <property type="protein sequence ID" value="ETV76100.1"/>
    <property type="molecule type" value="Genomic_DNA"/>
</dbReference>
<proteinExistence type="inferred from homology"/>
<feature type="domain" description="CRC" evidence="5">
    <location>
        <begin position="125"/>
        <end position="239"/>
    </location>
</feature>
<dbReference type="InterPro" id="IPR033467">
    <property type="entry name" value="Tesmin/TSO1-like_CXC"/>
</dbReference>
<dbReference type="SMART" id="SM01114">
    <property type="entry name" value="CXC"/>
    <property type="match status" value="2"/>
</dbReference>